<sequence>MISPDKNQNERVYNVKKMKTFAKTQMPIYIQISQDIRSQIVSGHYKQDEKIPTEDEIVVKYGVSRMTARNAVTELVNDGLVYRVQGKGAFVGNVKLKRSLNKITGFHQDMLEIGLHPRSKLLEFQKRPPTDKECQKLAIRKINRVFSIKRIRYIDDIPYGLQELVIPEYLVPDLASVDLEHQSFYSYLENIGKPIKKAEQHMEAVMNEQVANTLGISDSIPYFSFERISYLHDGNPVELLHSYFRGDKFSYTISLSSE</sequence>
<dbReference type="InterPro" id="IPR000524">
    <property type="entry name" value="Tscrpt_reg_HTH_GntR"/>
</dbReference>
<evidence type="ECO:0000256" key="2">
    <source>
        <dbReference type="ARBA" id="ARBA00023125"/>
    </source>
</evidence>
<evidence type="ECO:0000259" key="4">
    <source>
        <dbReference type="PROSITE" id="PS50949"/>
    </source>
</evidence>
<dbReference type="PRINTS" id="PR00035">
    <property type="entry name" value="HTHGNTR"/>
</dbReference>
<dbReference type="Gene3D" id="3.40.1410.10">
    <property type="entry name" value="Chorismate lyase-like"/>
    <property type="match status" value="1"/>
</dbReference>
<reference evidence="5 6" key="1">
    <citation type="submission" date="2016-07" db="EMBL/GenBank/DDBJ databases">
        <title>Bacillus oceanisediminis whole genome.</title>
        <authorList>
            <person name="Pal Y."/>
            <person name="Verma A."/>
            <person name="Mual P."/>
            <person name="Srinivasan K."/>
        </authorList>
    </citation>
    <scope>NUCLEOTIDE SEQUENCE [LARGE SCALE GENOMIC DNA]</scope>
    <source>
        <strain evidence="5 6">Bhandara28</strain>
    </source>
</reference>
<dbReference type="InterPro" id="IPR050679">
    <property type="entry name" value="Bact_HTH_transcr_reg"/>
</dbReference>
<dbReference type="InterPro" id="IPR036390">
    <property type="entry name" value="WH_DNA-bd_sf"/>
</dbReference>
<keyword evidence="1" id="KW-0805">Transcription regulation</keyword>
<dbReference type="PANTHER" id="PTHR44846:SF1">
    <property type="entry name" value="MANNOSYL-D-GLYCERATE TRANSPORT_METABOLISM SYSTEM REPRESSOR MNGR-RELATED"/>
    <property type="match status" value="1"/>
</dbReference>
<keyword evidence="3" id="KW-0804">Transcription</keyword>
<dbReference type="SUPFAM" id="SSF64288">
    <property type="entry name" value="Chorismate lyase-like"/>
    <property type="match status" value="1"/>
</dbReference>
<gene>
    <name evidence="5" type="ORF">BBV17_10550</name>
</gene>
<dbReference type="SUPFAM" id="SSF46785">
    <property type="entry name" value="Winged helix' DNA-binding domain"/>
    <property type="match status" value="1"/>
</dbReference>
<dbReference type="CDD" id="cd07377">
    <property type="entry name" value="WHTH_GntR"/>
    <property type="match status" value="1"/>
</dbReference>
<dbReference type="Proteomes" id="UP000180194">
    <property type="component" value="Unassembled WGS sequence"/>
</dbReference>
<dbReference type="InterPro" id="IPR011663">
    <property type="entry name" value="UTRA"/>
</dbReference>
<dbReference type="InterPro" id="IPR036388">
    <property type="entry name" value="WH-like_DNA-bd_sf"/>
</dbReference>
<dbReference type="EMBL" id="MBRJ01000008">
    <property type="protein sequence ID" value="OHX49930.1"/>
    <property type="molecule type" value="Genomic_DNA"/>
</dbReference>
<evidence type="ECO:0000256" key="1">
    <source>
        <dbReference type="ARBA" id="ARBA00023015"/>
    </source>
</evidence>
<dbReference type="Pfam" id="PF07702">
    <property type="entry name" value="UTRA"/>
    <property type="match status" value="1"/>
</dbReference>
<organism evidence="5 6">
    <name type="scientific">Cytobacillus oceanisediminis</name>
    <dbReference type="NCBI Taxonomy" id="665099"/>
    <lineage>
        <taxon>Bacteria</taxon>
        <taxon>Bacillati</taxon>
        <taxon>Bacillota</taxon>
        <taxon>Bacilli</taxon>
        <taxon>Bacillales</taxon>
        <taxon>Bacillaceae</taxon>
        <taxon>Cytobacillus</taxon>
    </lineage>
</organism>
<dbReference type="SMART" id="SM00345">
    <property type="entry name" value="HTH_GNTR"/>
    <property type="match status" value="1"/>
</dbReference>
<protein>
    <recommendedName>
        <fullName evidence="4">HTH gntR-type domain-containing protein</fullName>
    </recommendedName>
</protein>
<keyword evidence="6" id="KW-1185">Reference proteome</keyword>
<dbReference type="SMART" id="SM00866">
    <property type="entry name" value="UTRA"/>
    <property type="match status" value="1"/>
</dbReference>
<keyword evidence="2" id="KW-0238">DNA-binding</keyword>
<evidence type="ECO:0000313" key="5">
    <source>
        <dbReference type="EMBL" id="OHX49930.1"/>
    </source>
</evidence>
<accession>A0ABX3CXS5</accession>
<dbReference type="Gene3D" id="1.10.10.10">
    <property type="entry name" value="Winged helix-like DNA-binding domain superfamily/Winged helix DNA-binding domain"/>
    <property type="match status" value="1"/>
</dbReference>
<dbReference type="PANTHER" id="PTHR44846">
    <property type="entry name" value="MANNOSYL-D-GLYCERATE TRANSPORT/METABOLISM SYSTEM REPRESSOR MNGR-RELATED"/>
    <property type="match status" value="1"/>
</dbReference>
<dbReference type="Pfam" id="PF00392">
    <property type="entry name" value="GntR"/>
    <property type="match status" value="1"/>
</dbReference>
<dbReference type="InterPro" id="IPR028978">
    <property type="entry name" value="Chorismate_lyase_/UTRA_dom_sf"/>
</dbReference>
<name>A0ABX3CXS5_9BACI</name>
<evidence type="ECO:0000313" key="6">
    <source>
        <dbReference type="Proteomes" id="UP000180194"/>
    </source>
</evidence>
<dbReference type="PROSITE" id="PS50949">
    <property type="entry name" value="HTH_GNTR"/>
    <property type="match status" value="1"/>
</dbReference>
<proteinExistence type="predicted"/>
<feature type="domain" description="HTH gntR-type" evidence="4">
    <location>
        <begin position="26"/>
        <end position="94"/>
    </location>
</feature>
<evidence type="ECO:0000256" key="3">
    <source>
        <dbReference type="ARBA" id="ARBA00023163"/>
    </source>
</evidence>
<comment type="caution">
    <text evidence="5">The sequence shown here is derived from an EMBL/GenBank/DDBJ whole genome shotgun (WGS) entry which is preliminary data.</text>
</comment>